<keyword evidence="3" id="KW-0863">Zinc-finger</keyword>
<comment type="subcellular location">
    <subcellularLocation>
        <location evidence="1">Nucleus</location>
    </subcellularLocation>
</comment>
<sequence>MADYWKSLPKKYCDFCKCWITDNKASRDFHERGFRHQANVRRRVHDVNPKNTSIQERERQKYQNEMLKIEAAALKSFKANDVSRDSSLTSEFATTKSIASQIIRPSTERPESKVITTNRFGEDFDNVESQTLANGKRRALETIAKSFEKKSKWLEAKTSDGESYYWNKETMETRKDPPKSGFLSILEQEQFKMAAQQAGPSTKDDNNDDDVRPGVYRIDPYGGWRTVDKYDTSKMVDLQLPGQNVAQIVADIEQTKQEEERESRIGKRPAFEFEERTVESLDTKKLKQSTTNDKTINIGFKQRKQRPLHRQNIRNRTNLDN</sequence>
<keyword evidence="5" id="KW-0539">Nucleus</keyword>
<dbReference type="CDD" id="cd00201">
    <property type="entry name" value="WW"/>
    <property type="match status" value="1"/>
</dbReference>
<protein>
    <recommendedName>
        <fullName evidence="10">Matrin-type domain-containing protein</fullName>
    </recommendedName>
</protein>
<dbReference type="Gene3D" id="3.30.160.60">
    <property type="entry name" value="Classic Zinc Finger"/>
    <property type="match status" value="1"/>
</dbReference>
<dbReference type="InterPro" id="IPR040023">
    <property type="entry name" value="WBP4"/>
</dbReference>
<dbReference type="PROSITE" id="PS50020">
    <property type="entry name" value="WW_DOMAIN_2"/>
    <property type="match status" value="1"/>
</dbReference>
<accession>A0A9D4P6V6</accession>
<feature type="compositionally biased region" description="Basic residues" evidence="6">
    <location>
        <begin position="301"/>
        <end position="313"/>
    </location>
</feature>
<feature type="compositionally biased region" description="Basic and acidic residues" evidence="6">
    <location>
        <begin position="202"/>
        <end position="212"/>
    </location>
</feature>
<dbReference type="GO" id="GO:0000398">
    <property type="term" value="P:mRNA splicing, via spliceosome"/>
    <property type="evidence" value="ECO:0007669"/>
    <property type="project" value="InterPro"/>
</dbReference>
<evidence type="ECO:0000259" key="7">
    <source>
        <dbReference type="PROSITE" id="PS50020"/>
    </source>
</evidence>
<gene>
    <name evidence="9" type="ORF">HUG17_6497</name>
</gene>
<reference evidence="9" key="1">
    <citation type="submission" date="2020-06" db="EMBL/GenBank/DDBJ databases">
        <authorList>
            <person name="Ji K."/>
            <person name="Li J."/>
        </authorList>
    </citation>
    <scope>NUCLEOTIDE SEQUENCE</scope>
    <source>
        <strain evidence="9">JKM2019</strain>
        <tissue evidence="9">Whole body</tissue>
    </source>
</reference>
<organism evidence="9">
    <name type="scientific">Dermatophagoides farinae</name>
    <name type="common">American house dust mite</name>
    <dbReference type="NCBI Taxonomy" id="6954"/>
    <lineage>
        <taxon>Eukaryota</taxon>
        <taxon>Metazoa</taxon>
        <taxon>Ecdysozoa</taxon>
        <taxon>Arthropoda</taxon>
        <taxon>Chelicerata</taxon>
        <taxon>Arachnida</taxon>
        <taxon>Acari</taxon>
        <taxon>Acariformes</taxon>
        <taxon>Sarcoptiformes</taxon>
        <taxon>Astigmata</taxon>
        <taxon>Psoroptidia</taxon>
        <taxon>Analgoidea</taxon>
        <taxon>Pyroglyphidae</taxon>
        <taxon>Dermatophagoidinae</taxon>
        <taxon>Dermatophagoides</taxon>
    </lineage>
</organism>
<dbReference type="Proteomes" id="UP000828236">
    <property type="component" value="Unassembled WGS sequence"/>
</dbReference>
<dbReference type="PANTHER" id="PTHR13173">
    <property type="entry name" value="WW DOMAIN BINDING PROTEIN 4"/>
    <property type="match status" value="1"/>
</dbReference>
<evidence type="ECO:0000256" key="6">
    <source>
        <dbReference type="SAM" id="MobiDB-lite"/>
    </source>
</evidence>
<dbReference type="SUPFAM" id="SSF57667">
    <property type="entry name" value="beta-beta-alpha zinc fingers"/>
    <property type="match status" value="1"/>
</dbReference>
<dbReference type="InterPro" id="IPR003604">
    <property type="entry name" value="Matrin/U1-like-C_Znf_C2H2"/>
</dbReference>
<feature type="region of interest" description="Disordered" evidence="6">
    <location>
        <begin position="194"/>
        <end position="216"/>
    </location>
</feature>
<dbReference type="SMART" id="SM00451">
    <property type="entry name" value="ZnF_U1"/>
    <property type="match status" value="1"/>
</dbReference>
<keyword evidence="4" id="KW-0862">Zinc</keyword>
<evidence type="ECO:0000256" key="4">
    <source>
        <dbReference type="ARBA" id="ARBA00022833"/>
    </source>
</evidence>
<evidence type="ECO:0000256" key="1">
    <source>
        <dbReference type="ARBA" id="ARBA00004123"/>
    </source>
</evidence>
<evidence type="ECO:0000256" key="5">
    <source>
        <dbReference type="ARBA" id="ARBA00023242"/>
    </source>
</evidence>
<dbReference type="GO" id="GO:0003723">
    <property type="term" value="F:RNA binding"/>
    <property type="evidence" value="ECO:0007669"/>
    <property type="project" value="TreeGrafter"/>
</dbReference>
<dbReference type="Pfam" id="PF06220">
    <property type="entry name" value="zf-U1"/>
    <property type="match status" value="1"/>
</dbReference>
<keyword evidence="2" id="KW-0479">Metal-binding</keyword>
<feature type="compositionally biased region" description="Basic and acidic residues" evidence="6">
    <location>
        <begin position="276"/>
        <end position="285"/>
    </location>
</feature>
<dbReference type="PROSITE" id="PS50171">
    <property type="entry name" value="ZF_MATRIN"/>
    <property type="match status" value="1"/>
</dbReference>
<dbReference type="InterPro" id="IPR001202">
    <property type="entry name" value="WW_dom"/>
</dbReference>
<feature type="region of interest" description="Disordered" evidence="6">
    <location>
        <begin position="276"/>
        <end position="321"/>
    </location>
</feature>
<feature type="domain" description="WW" evidence="7">
    <location>
        <begin position="153"/>
        <end position="180"/>
    </location>
</feature>
<dbReference type="GO" id="GO:0008270">
    <property type="term" value="F:zinc ion binding"/>
    <property type="evidence" value="ECO:0007669"/>
    <property type="project" value="UniProtKB-KW"/>
</dbReference>
<evidence type="ECO:0000256" key="2">
    <source>
        <dbReference type="ARBA" id="ARBA00022723"/>
    </source>
</evidence>
<dbReference type="AlphaFoldDB" id="A0A9D4P6V6"/>
<evidence type="ECO:0008006" key="10">
    <source>
        <dbReference type="Google" id="ProtNLM"/>
    </source>
</evidence>
<dbReference type="Gene3D" id="2.20.70.10">
    <property type="match status" value="1"/>
</dbReference>
<dbReference type="PANTHER" id="PTHR13173:SF10">
    <property type="entry name" value="WW DOMAIN-BINDING PROTEIN 4"/>
    <property type="match status" value="1"/>
</dbReference>
<dbReference type="InterPro" id="IPR036236">
    <property type="entry name" value="Znf_C2H2_sf"/>
</dbReference>
<dbReference type="InterPro" id="IPR000690">
    <property type="entry name" value="Matrin/U1-C_Znf_C2H2"/>
</dbReference>
<evidence type="ECO:0000313" key="9">
    <source>
        <dbReference type="EMBL" id="KAH7644135.1"/>
    </source>
</evidence>
<name>A0A9D4P6V6_DERFA</name>
<dbReference type="InterPro" id="IPR013085">
    <property type="entry name" value="U1-CZ_Znf_C2H2"/>
</dbReference>
<reference evidence="9" key="2">
    <citation type="journal article" date="2021" name="World Allergy Organ. J.">
        <title>Chromosome-level assembly of Dermatophagoides farinae genome and transcriptome reveals two novel allergens Der f 37 and Der f 39.</title>
        <authorList>
            <person name="Chen J."/>
            <person name="Cai Z."/>
            <person name="Fan D."/>
            <person name="Hu J."/>
            <person name="Hou Y."/>
            <person name="He Y."/>
            <person name="Zhang Z."/>
            <person name="Zhao Z."/>
            <person name="Gao P."/>
            <person name="Hu W."/>
            <person name="Sun J."/>
            <person name="Li J."/>
            <person name="Ji K."/>
        </authorList>
    </citation>
    <scope>NUCLEOTIDE SEQUENCE</scope>
    <source>
        <strain evidence="9">JKM2019</strain>
    </source>
</reference>
<evidence type="ECO:0000259" key="8">
    <source>
        <dbReference type="PROSITE" id="PS50171"/>
    </source>
</evidence>
<feature type="domain" description="Matrin-type" evidence="8">
    <location>
        <begin position="11"/>
        <end position="42"/>
    </location>
</feature>
<dbReference type="EMBL" id="SDOV01000002">
    <property type="protein sequence ID" value="KAH7644135.1"/>
    <property type="molecule type" value="Genomic_DNA"/>
</dbReference>
<dbReference type="GO" id="GO:0071011">
    <property type="term" value="C:precatalytic spliceosome"/>
    <property type="evidence" value="ECO:0007669"/>
    <property type="project" value="TreeGrafter"/>
</dbReference>
<evidence type="ECO:0000256" key="3">
    <source>
        <dbReference type="ARBA" id="ARBA00022771"/>
    </source>
</evidence>
<proteinExistence type="predicted"/>
<comment type="caution">
    <text evidence="9">The sequence shown here is derived from an EMBL/GenBank/DDBJ whole genome shotgun (WGS) entry which is preliminary data.</text>
</comment>